<dbReference type="GO" id="GO:0005739">
    <property type="term" value="C:mitochondrion"/>
    <property type="evidence" value="ECO:0007669"/>
    <property type="project" value="TreeGrafter"/>
</dbReference>
<dbReference type="Gene3D" id="3.30.70.1400">
    <property type="entry name" value="Aminomethyltransferase beta-barrel domains"/>
    <property type="match status" value="1"/>
</dbReference>
<dbReference type="Gene3D" id="2.40.30.110">
    <property type="entry name" value="Aminomethyltransferase beta-barrel domains"/>
    <property type="match status" value="1"/>
</dbReference>
<dbReference type="InterPro" id="IPR028896">
    <property type="entry name" value="GcvT/YgfZ/DmdA"/>
</dbReference>
<dbReference type="NCBIfam" id="TIGR00528">
    <property type="entry name" value="gcvT"/>
    <property type="match status" value="1"/>
</dbReference>
<evidence type="ECO:0000256" key="4">
    <source>
        <dbReference type="ARBA" id="ARBA00022679"/>
    </source>
</evidence>
<dbReference type="InterPro" id="IPR006223">
    <property type="entry name" value="GcvT"/>
</dbReference>
<comment type="similarity">
    <text evidence="1">Belongs to the GcvT family.</text>
</comment>
<feature type="region of interest" description="Disordered" evidence="7">
    <location>
        <begin position="467"/>
        <end position="511"/>
    </location>
</feature>
<dbReference type="Gene3D" id="4.10.1250.10">
    <property type="entry name" value="Aminomethyltransferase fragment"/>
    <property type="match status" value="1"/>
</dbReference>
<keyword evidence="4" id="KW-0808">Transferase</keyword>
<accession>A0A8F2W2N0</accession>
<evidence type="ECO:0000256" key="1">
    <source>
        <dbReference type="ARBA" id="ARBA00008609"/>
    </source>
</evidence>
<evidence type="ECO:0000259" key="9">
    <source>
        <dbReference type="Pfam" id="PF01571"/>
    </source>
</evidence>
<evidence type="ECO:0000256" key="8">
    <source>
        <dbReference type="SAM" id="Phobius"/>
    </source>
</evidence>
<evidence type="ECO:0000256" key="5">
    <source>
        <dbReference type="ARBA" id="ARBA00031395"/>
    </source>
</evidence>
<protein>
    <recommendedName>
        <fullName evidence="2">aminomethyltransferase</fullName>
        <ecNumber evidence="2">2.1.2.10</ecNumber>
    </recommendedName>
    <alternativeName>
        <fullName evidence="5">Glycine cleavage system T protein</fullName>
    </alternativeName>
</protein>
<keyword evidence="8" id="KW-1133">Transmembrane helix</keyword>
<dbReference type="InterPro" id="IPR029043">
    <property type="entry name" value="GcvT/YgfZ_C"/>
</dbReference>
<dbReference type="Proteomes" id="UP000825438">
    <property type="component" value="Chromosome III"/>
</dbReference>
<dbReference type="PANTHER" id="PTHR43757:SF2">
    <property type="entry name" value="AMINOMETHYLTRANSFERASE, MITOCHONDRIAL"/>
    <property type="match status" value="1"/>
</dbReference>
<feature type="domain" description="GCVT N-terminal" evidence="9">
    <location>
        <begin position="92"/>
        <end position="355"/>
    </location>
</feature>
<feature type="compositionally biased region" description="Polar residues" evidence="7">
    <location>
        <begin position="501"/>
        <end position="511"/>
    </location>
</feature>
<dbReference type="Pfam" id="PF08669">
    <property type="entry name" value="GCV_T_C"/>
    <property type="match status" value="1"/>
</dbReference>
<evidence type="ECO:0000313" key="11">
    <source>
        <dbReference type="EMBL" id="QWW24170.1"/>
    </source>
</evidence>
<dbReference type="SUPFAM" id="SSF103025">
    <property type="entry name" value="Folate-binding domain"/>
    <property type="match status" value="1"/>
</dbReference>
<dbReference type="EC" id="2.1.2.10" evidence="2"/>
<organism evidence="11">
    <name type="scientific">Candidozyma auris</name>
    <name type="common">Yeast</name>
    <name type="synonym">Candida auris</name>
    <dbReference type="NCBI Taxonomy" id="498019"/>
    <lineage>
        <taxon>Eukaryota</taxon>
        <taxon>Fungi</taxon>
        <taxon>Dikarya</taxon>
        <taxon>Ascomycota</taxon>
        <taxon>Saccharomycotina</taxon>
        <taxon>Pichiomycetes</taxon>
        <taxon>Metschnikowiaceae</taxon>
        <taxon>Candidozyma</taxon>
    </lineage>
</organism>
<dbReference type="GO" id="GO:0004047">
    <property type="term" value="F:aminomethyltransferase activity"/>
    <property type="evidence" value="ECO:0007669"/>
    <property type="project" value="UniProtKB-EC"/>
</dbReference>
<keyword evidence="8" id="KW-0472">Membrane</keyword>
<dbReference type="SUPFAM" id="SSF101790">
    <property type="entry name" value="Aminomethyltransferase beta-barrel domain"/>
    <property type="match status" value="1"/>
</dbReference>
<dbReference type="PANTHER" id="PTHR43757">
    <property type="entry name" value="AMINOMETHYLTRANSFERASE"/>
    <property type="match status" value="1"/>
</dbReference>
<dbReference type="GO" id="GO:0005960">
    <property type="term" value="C:glycine cleavage complex"/>
    <property type="evidence" value="ECO:0007669"/>
    <property type="project" value="InterPro"/>
</dbReference>
<reference evidence="11" key="1">
    <citation type="submission" date="2021-06" db="EMBL/GenBank/DDBJ databases">
        <title>Candida auris outbreak in lebanese hospital.</title>
        <authorList>
            <person name="Finianos M."/>
        </authorList>
    </citation>
    <scope>NUCLEOTIDE SEQUENCE</scope>
    <source>
        <strain evidence="11">CA7LBN</strain>
    </source>
</reference>
<dbReference type="FunFam" id="3.30.70.1400:FF:000001">
    <property type="entry name" value="Aminomethyltransferase"/>
    <property type="match status" value="1"/>
</dbReference>
<dbReference type="InterPro" id="IPR027266">
    <property type="entry name" value="TrmE/GcvT-like"/>
</dbReference>
<dbReference type="AlphaFoldDB" id="A0A8F2W2N0"/>
<dbReference type="InterPro" id="IPR006222">
    <property type="entry name" value="GCVT_N"/>
</dbReference>
<proteinExistence type="inferred from homology"/>
<feature type="domain" description="Aminomethyltransferase C-terminal" evidence="10">
    <location>
        <begin position="383"/>
        <end position="458"/>
    </location>
</feature>
<evidence type="ECO:0000256" key="6">
    <source>
        <dbReference type="ARBA" id="ARBA00047665"/>
    </source>
</evidence>
<dbReference type="GO" id="GO:0008483">
    <property type="term" value="F:transaminase activity"/>
    <property type="evidence" value="ECO:0007669"/>
    <property type="project" value="UniProtKB-KW"/>
</dbReference>
<keyword evidence="3" id="KW-0032">Aminotransferase</keyword>
<keyword evidence="8" id="KW-0812">Transmembrane</keyword>
<sequence>MTSRSRPHFSLAYELDSDDSDIQCYCPQCTAHASWKQILQYNVMIGAISPNLWILNIFIIVTILVQSRRCDAHGALMTYLGHSACALSVTPLYESHVKYGAKFVPYAGFEMPIQYKAQSHIDSHKWVRSKVGLFDVSHMLQHHFEGPEAAALLEKITPTDTSALQPFTSTLSVLLNENGGIVDDTIITKHNDEKFYVVTNAGCRDKDLEFIKAEAKNFSSIDHYTFEGTLLAIQGPKAQEVLQKYTSESLNDLYFGHSRILSLSSFVEDGVHLARTGYTGEDGFEMCIKVTNEKEAAQSRAFFEALIDENPDLVAPIGLAARDSLRLEAGMCLYGNELTEEITPVEASLAWVIPKSRREPSTATFNGAGKILSQLNDKKLVPRRRIGITSSGPAPRSGAKIYYEDKEVGYITSGSLSPSLGQNVAQSYLDKSVKIGSTVQLDIRGKKRDGVVTKLPFVPNKFHKALKDCPASNMSSPRMPLSPRKDSVLNSRTPSPDKSRSNSPSIKTNPFVASSVRLPKIGVDLAHKTNTSSSLGFTIYEDKPEELSRNRSLTVNKVYDNTDDKENVLQPKKMALRQNVKEIRKPLSNLNITEYPGYVSAAGAIRKGPLRLSELYHSKTYNNESKSLHKFNRLPSYITPPRNSLKKILHCAGSDEDDIERRLIRKSRELARRKRSMSVGFNKGKSHLVTKNNFKIAT</sequence>
<gene>
    <name evidence="11" type="ORF">CA7LBN_003004</name>
</gene>
<dbReference type="NCBIfam" id="NF001567">
    <property type="entry name" value="PRK00389.1"/>
    <property type="match status" value="1"/>
</dbReference>
<dbReference type="InterPro" id="IPR013977">
    <property type="entry name" value="GcvT_C"/>
</dbReference>
<name>A0A8F2W2N0_CANAR</name>
<dbReference type="EMBL" id="CP076751">
    <property type="protein sequence ID" value="QWW24170.1"/>
    <property type="molecule type" value="Genomic_DNA"/>
</dbReference>
<evidence type="ECO:0000256" key="3">
    <source>
        <dbReference type="ARBA" id="ARBA00022576"/>
    </source>
</evidence>
<evidence type="ECO:0000256" key="2">
    <source>
        <dbReference type="ARBA" id="ARBA00012616"/>
    </source>
</evidence>
<evidence type="ECO:0000256" key="7">
    <source>
        <dbReference type="SAM" id="MobiDB-lite"/>
    </source>
</evidence>
<comment type="catalytic activity">
    <reaction evidence="6">
        <text>N(6)-[(R)-S(8)-aminomethyldihydrolipoyl]-L-lysyl-[protein] + (6S)-5,6,7,8-tetrahydrofolate = N(6)-[(R)-dihydrolipoyl]-L-lysyl-[protein] + (6R)-5,10-methylene-5,6,7,8-tetrahydrofolate + NH4(+)</text>
        <dbReference type="Rhea" id="RHEA:16945"/>
        <dbReference type="Rhea" id="RHEA-COMP:10475"/>
        <dbReference type="Rhea" id="RHEA-COMP:10492"/>
        <dbReference type="ChEBI" id="CHEBI:15636"/>
        <dbReference type="ChEBI" id="CHEBI:28938"/>
        <dbReference type="ChEBI" id="CHEBI:57453"/>
        <dbReference type="ChEBI" id="CHEBI:83100"/>
        <dbReference type="ChEBI" id="CHEBI:83143"/>
        <dbReference type="EC" id="2.1.2.10"/>
    </reaction>
</comment>
<evidence type="ECO:0000259" key="10">
    <source>
        <dbReference type="Pfam" id="PF08669"/>
    </source>
</evidence>
<dbReference type="GO" id="GO:0006546">
    <property type="term" value="P:glycine catabolic process"/>
    <property type="evidence" value="ECO:0007669"/>
    <property type="project" value="InterPro"/>
</dbReference>
<feature type="transmembrane region" description="Helical" evidence="8">
    <location>
        <begin position="43"/>
        <end position="65"/>
    </location>
</feature>
<dbReference type="Pfam" id="PF01571">
    <property type="entry name" value="GCV_T"/>
    <property type="match status" value="1"/>
</dbReference>
<dbReference type="Gene3D" id="3.30.1360.120">
    <property type="entry name" value="Probable tRNA modification gtpase trme, domain 1"/>
    <property type="match status" value="1"/>
</dbReference>